<dbReference type="AlphaFoldDB" id="A0A2M8W508"/>
<keyword evidence="1" id="KW-0433">Leucine-rich repeat</keyword>
<organism evidence="3 4">
    <name type="scientific">Yoonia maricola</name>
    <dbReference type="NCBI Taxonomy" id="420999"/>
    <lineage>
        <taxon>Bacteria</taxon>
        <taxon>Pseudomonadati</taxon>
        <taxon>Pseudomonadota</taxon>
        <taxon>Alphaproteobacteria</taxon>
        <taxon>Rhodobacterales</taxon>
        <taxon>Paracoccaceae</taxon>
        <taxon>Yoonia</taxon>
    </lineage>
</organism>
<dbReference type="Proteomes" id="UP000228531">
    <property type="component" value="Unassembled WGS sequence"/>
</dbReference>
<dbReference type="InterPro" id="IPR032675">
    <property type="entry name" value="LRR_dom_sf"/>
</dbReference>
<dbReference type="EMBL" id="PGTY01000002">
    <property type="protein sequence ID" value="PJI86011.1"/>
    <property type="molecule type" value="Genomic_DNA"/>
</dbReference>
<sequence length="639" mass="69753">MDIAKILTDQAQSGGGSVTVALPRDMQCNPADLHEIPPAVAEVEGITSVNLGGSSVMDLTPLANLKGLRHLNLSGVPAADFTPLTGLTKLEVLILGDTRIADIGWLEKCKALTTLDLSKTRIADLAPIAACRKLRDLNINATRVSNLAPLAAGSKLRHANLDDTDVGSLAPLAAHTALTDLSASRTPLDDFTPLNALGKLRRLRLDGTDFNDLGLLAPTVMLQWLSLNQTLIADITPLARHYKLTHLYLRGTNVRDILPIATFKLRDLVLDCSQLSDITPLKDNRSLPRIVPDHIGLSFRYTPVTEADPEGFGRVAQLDDGTDLTDALYHLFRTRKGAGPAPALTRAPVPPTPEQTPWLAMHFTDNNFIALQERPLSDADAQAVDLAGLQTLAKDLKTAVWPMRRYNGEDIFTAALHAASDLNPERPKNDWLLFDIHRAKLQPLTDIERVKAEARGKIDPASVTKAVRALIAKLDEILKRNPMPTPITSSDTEQMSEVERAALTSLTETDGYIYGDHSPVFMRHLIREGGPSCVAQAVCRNVIILLASQANGYMVDDPAQRRHSDTAIRWLKKDAAKLTAFAATQEPAFATWFDVTLKNAKAWLISGRPLHGHLNPNPPEERFDHVDLAVWSGHGCPLL</sequence>
<dbReference type="InterPro" id="IPR050836">
    <property type="entry name" value="SDS22/Internalin_LRR"/>
</dbReference>
<name>A0A2M8W508_9RHOB</name>
<protein>
    <submittedName>
        <fullName evidence="3">Leucine rich repeat (LRR) protein</fullName>
    </submittedName>
</protein>
<keyword evidence="2" id="KW-0677">Repeat</keyword>
<evidence type="ECO:0000313" key="3">
    <source>
        <dbReference type="EMBL" id="PJI86011.1"/>
    </source>
</evidence>
<dbReference type="RefSeq" id="WP_168769150.1">
    <property type="nucleotide sequence ID" value="NZ_PGTY01000002.1"/>
</dbReference>
<evidence type="ECO:0000313" key="4">
    <source>
        <dbReference type="Proteomes" id="UP000228531"/>
    </source>
</evidence>
<proteinExistence type="predicted"/>
<dbReference type="PANTHER" id="PTHR46652">
    <property type="entry name" value="LEUCINE-RICH REPEAT AND IQ DOMAIN-CONTAINING PROTEIN 1-RELATED"/>
    <property type="match status" value="1"/>
</dbReference>
<accession>A0A2M8W508</accession>
<dbReference type="Pfam" id="PF12799">
    <property type="entry name" value="LRR_4"/>
    <property type="match status" value="1"/>
</dbReference>
<dbReference type="Gene3D" id="3.80.10.10">
    <property type="entry name" value="Ribonuclease Inhibitor"/>
    <property type="match status" value="1"/>
</dbReference>
<dbReference type="PANTHER" id="PTHR46652:SF3">
    <property type="entry name" value="LEUCINE-RICH REPEAT-CONTAINING PROTEIN 9"/>
    <property type="match status" value="1"/>
</dbReference>
<evidence type="ECO:0000256" key="1">
    <source>
        <dbReference type="ARBA" id="ARBA00022614"/>
    </source>
</evidence>
<reference evidence="3 4" key="1">
    <citation type="submission" date="2017-11" db="EMBL/GenBank/DDBJ databases">
        <title>Genomic Encyclopedia of Archaeal and Bacterial Type Strains, Phase II (KMG-II): From Individual Species to Whole Genera.</title>
        <authorList>
            <person name="Goeker M."/>
        </authorList>
    </citation>
    <scope>NUCLEOTIDE SEQUENCE [LARGE SCALE GENOMIC DNA]</scope>
    <source>
        <strain evidence="3 4">DSM 29128</strain>
    </source>
</reference>
<evidence type="ECO:0000256" key="2">
    <source>
        <dbReference type="ARBA" id="ARBA00022737"/>
    </source>
</evidence>
<dbReference type="InterPro" id="IPR025875">
    <property type="entry name" value="Leu-rich_rpt_4"/>
</dbReference>
<gene>
    <name evidence="3" type="ORF">BC777_2366</name>
</gene>
<dbReference type="SUPFAM" id="SSF52058">
    <property type="entry name" value="L domain-like"/>
    <property type="match status" value="1"/>
</dbReference>
<keyword evidence="4" id="KW-1185">Reference proteome</keyword>
<comment type="caution">
    <text evidence="3">The sequence shown here is derived from an EMBL/GenBank/DDBJ whole genome shotgun (WGS) entry which is preliminary data.</text>
</comment>